<name>A0A8S2N7K6_9BILA</name>
<protein>
    <submittedName>
        <fullName evidence="1">Uncharacterized protein</fullName>
    </submittedName>
</protein>
<sequence length="1090" mass="122068">MDIGFDDDLLTGHTERTDGQQIVASDISANKCSPTGKYNRCYKGDITVQAGSSGASKKGSFDASWGSGTAKLEVKVPEQVEIKFDHTHTGRIRDDDFSSKTLIEGKSLRADNKGAFSYSGAVEKDDGKWNSFQLETALSDMKTGQKSLVSNIGFTQKVTNKLAGEFQRKIDVKVQRQGLTFVDWSSESVTCKGNPTNVLTGLCQTATFTMKTSNVLVQRLRQRLQMPVDAKLANPAGQITYDGTLKLDVKFDPKSGPHTVSFDLNRAKEDAIDVNVVFQQRYDRQPMSVQINANLPRQDPISVKYNEQIRSGTNFQGTLKYSFNANDKSAEKTYQCEVDRPDPTDFSINCVGERTTLVIDIDRNLGKSKVYVDLNRFAGERFGFEAVRDPQTKDLDATLYTLITSWNVKRNPGKSTVVSIKQKDKEVLRVEATKVSDQEIQIKFLPTNVNLKLQWDKSTVITLKQTSPQDRDLLSITIDREKIRPYLPSLRNQNRPSYDIDQVSTKSSKPLVEIALDSHVILSISQAIGKLGSHNGLYGLDTVKKAFKLQIGDVPLTIYNIQHWKTHKENSHLPESYALHIVNNANGNTVQLATAKWNEVRLIAKLSHSFDGGKTLTTDLKLDRNYAHEELDNFATRLGLAEFFAKYPTYGEASDRIFALLGERHVARDAFWRERIEAIVNDNRLKDLSDRLQTRREALIKRLSAYAELALDRILPKVDQADIDKRIANCVGKLVGGFEQVSKRNTEQWKAVFKLIDNASKGEDTKWFRTLVADIDSAAFAAAADAESAKVFKKLSDSSKLLIANLQQFSRRITKRREAIRERVKNAIRHIPKAFVNTTNFELLVPIGRQPGSYAGTSELMLGIGSLLRNRDQALDTIRSVLVNRMESRSETSQNYFKLLRAVGKRFFKRNPSLTPEFQAVIAPTGDAIDVHGHYIYLNPACGYVLAHDFADLQFSFNFANGKVQSVIGNEGEIKENDCSNTGRVQVCNDGGFYTISVPMHYGGRVNGALGDVRDRNEKESNDFSRWLLYRCPEAGAGQPSKTGQAIPECFSEDDDEQQFCENFVLNGVKSGKERRVLVAQISQARKTIL</sequence>
<dbReference type="EMBL" id="CAJOBJ010004216">
    <property type="protein sequence ID" value="CAF3993021.1"/>
    <property type="molecule type" value="Genomic_DNA"/>
</dbReference>
<proteinExistence type="predicted"/>
<dbReference type="AlphaFoldDB" id="A0A8S2N7K6"/>
<gene>
    <name evidence="1" type="ORF">GIL414_LOCUS11317</name>
</gene>
<accession>A0A8S2N7K6</accession>
<organism evidence="1 2">
    <name type="scientific">Rotaria magnacalcarata</name>
    <dbReference type="NCBI Taxonomy" id="392030"/>
    <lineage>
        <taxon>Eukaryota</taxon>
        <taxon>Metazoa</taxon>
        <taxon>Spiralia</taxon>
        <taxon>Gnathifera</taxon>
        <taxon>Rotifera</taxon>
        <taxon>Eurotatoria</taxon>
        <taxon>Bdelloidea</taxon>
        <taxon>Philodinida</taxon>
        <taxon>Philodinidae</taxon>
        <taxon>Rotaria</taxon>
    </lineage>
</organism>
<comment type="caution">
    <text evidence="1">The sequence shown here is derived from an EMBL/GenBank/DDBJ whole genome shotgun (WGS) entry which is preliminary data.</text>
</comment>
<reference evidence="1" key="1">
    <citation type="submission" date="2021-02" db="EMBL/GenBank/DDBJ databases">
        <authorList>
            <person name="Nowell W R."/>
        </authorList>
    </citation>
    <scope>NUCLEOTIDE SEQUENCE</scope>
</reference>
<evidence type="ECO:0000313" key="2">
    <source>
        <dbReference type="Proteomes" id="UP000681720"/>
    </source>
</evidence>
<evidence type="ECO:0000313" key="1">
    <source>
        <dbReference type="EMBL" id="CAF3993021.1"/>
    </source>
</evidence>
<dbReference type="Proteomes" id="UP000681720">
    <property type="component" value="Unassembled WGS sequence"/>
</dbReference>